<evidence type="ECO:0000256" key="2">
    <source>
        <dbReference type="ARBA" id="ARBA00022475"/>
    </source>
</evidence>
<accession>A0A7W7A0G4</accession>
<evidence type="ECO:0000313" key="8">
    <source>
        <dbReference type="Proteomes" id="UP000543836"/>
    </source>
</evidence>
<feature type="transmembrane region" description="Helical" evidence="6">
    <location>
        <begin position="234"/>
        <end position="257"/>
    </location>
</feature>
<evidence type="ECO:0000256" key="4">
    <source>
        <dbReference type="ARBA" id="ARBA00022989"/>
    </source>
</evidence>
<evidence type="ECO:0000256" key="3">
    <source>
        <dbReference type="ARBA" id="ARBA00022692"/>
    </source>
</evidence>
<reference evidence="7 8" key="1">
    <citation type="submission" date="2020-08" db="EMBL/GenBank/DDBJ databases">
        <title>Genomic Encyclopedia of Type Strains, Phase IV (KMG-V): Genome sequencing to study the core and pangenomes of soil and plant-associated prokaryotes.</title>
        <authorList>
            <person name="Whitman W."/>
        </authorList>
    </citation>
    <scope>NUCLEOTIDE SEQUENCE [LARGE SCALE GENOMIC DNA]</scope>
    <source>
        <strain evidence="7 8">SEMIA 492</strain>
    </source>
</reference>
<protein>
    <submittedName>
        <fullName evidence="7">Ribose transport system permease protein</fullName>
    </submittedName>
</protein>
<keyword evidence="5 6" id="KW-0472">Membrane</keyword>
<gene>
    <name evidence="7" type="ORF">GGE60_005690</name>
</gene>
<feature type="transmembrane region" description="Helical" evidence="6">
    <location>
        <begin position="92"/>
        <end position="109"/>
    </location>
</feature>
<keyword evidence="2" id="KW-1003">Cell membrane</keyword>
<dbReference type="GeneID" id="32531105"/>
<dbReference type="EMBL" id="JACIIG010000027">
    <property type="protein sequence ID" value="MBB4571528.1"/>
    <property type="molecule type" value="Genomic_DNA"/>
</dbReference>
<evidence type="ECO:0000256" key="5">
    <source>
        <dbReference type="ARBA" id="ARBA00023136"/>
    </source>
</evidence>
<dbReference type="OrthoDB" id="6844941at2"/>
<dbReference type="GO" id="GO:0005886">
    <property type="term" value="C:plasma membrane"/>
    <property type="evidence" value="ECO:0007669"/>
    <property type="project" value="UniProtKB-SubCell"/>
</dbReference>
<dbReference type="PANTHER" id="PTHR32196">
    <property type="entry name" value="ABC TRANSPORTER PERMEASE PROTEIN YPHD-RELATED-RELATED"/>
    <property type="match status" value="1"/>
</dbReference>
<sequence length="342" mass="35300">MSRSDNLISNGHGALVSAGSKHSLRKARKEWLGPLVALAVVIVILSVLRPSTFLTWENFRAITDQASIPLILAMGASFVILMGCIDLSIEGVMATAALIFVLLSGNSVNSLDLGIGAPLIALLAGTVMGLLTGLIHTVFRVPSFMVSLGTWFIGLGIATVLFGDSVPQLSGDLTRSWASASPLGVSNAFVVAVVFVLVAKFVSDNTSMGRFTYAIGADESIASLNAVPVNRYKVYVFALAGFCSALAGVIGSSRLGVGVVDLGSGQLFQTIAAVVIGGTLLSGGKGGVINSICGVLLVVVINNGLILMGVSPVFQRAVSGLVIVVAVVATAFNQRSRLRIVK</sequence>
<feature type="transmembrane region" description="Helical" evidence="6">
    <location>
        <begin position="68"/>
        <end position="85"/>
    </location>
</feature>
<dbReference type="GO" id="GO:0022857">
    <property type="term" value="F:transmembrane transporter activity"/>
    <property type="evidence" value="ECO:0007669"/>
    <property type="project" value="InterPro"/>
</dbReference>
<dbReference type="PANTHER" id="PTHR32196:SF72">
    <property type="entry name" value="RIBOSE IMPORT PERMEASE PROTEIN RBSC"/>
    <property type="match status" value="1"/>
</dbReference>
<keyword evidence="4 6" id="KW-1133">Transmembrane helix</keyword>
<feature type="transmembrane region" description="Helical" evidence="6">
    <location>
        <begin position="115"/>
        <end position="135"/>
    </location>
</feature>
<dbReference type="CDD" id="cd06579">
    <property type="entry name" value="TM_PBP1_transp_AraH_like"/>
    <property type="match status" value="1"/>
</dbReference>
<feature type="transmembrane region" description="Helical" evidence="6">
    <location>
        <begin position="263"/>
        <end position="281"/>
    </location>
</feature>
<organism evidence="7 8">
    <name type="scientific">Rhizobium leucaenae</name>
    <dbReference type="NCBI Taxonomy" id="29450"/>
    <lineage>
        <taxon>Bacteria</taxon>
        <taxon>Pseudomonadati</taxon>
        <taxon>Pseudomonadota</taxon>
        <taxon>Alphaproteobacteria</taxon>
        <taxon>Hyphomicrobiales</taxon>
        <taxon>Rhizobiaceae</taxon>
        <taxon>Rhizobium/Agrobacterium group</taxon>
        <taxon>Rhizobium</taxon>
    </lineage>
</organism>
<evidence type="ECO:0000256" key="6">
    <source>
        <dbReference type="SAM" id="Phobius"/>
    </source>
</evidence>
<dbReference type="Pfam" id="PF02653">
    <property type="entry name" value="BPD_transp_2"/>
    <property type="match status" value="1"/>
</dbReference>
<dbReference type="AlphaFoldDB" id="A0A7W7A0G4"/>
<feature type="transmembrane region" description="Helical" evidence="6">
    <location>
        <begin position="183"/>
        <end position="202"/>
    </location>
</feature>
<feature type="transmembrane region" description="Helical" evidence="6">
    <location>
        <begin position="144"/>
        <end position="163"/>
    </location>
</feature>
<keyword evidence="3 6" id="KW-0812">Transmembrane</keyword>
<keyword evidence="8" id="KW-1185">Reference proteome</keyword>
<feature type="transmembrane region" description="Helical" evidence="6">
    <location>
        <begin position="288"/>
        <end position="307"/>
    </location>
</feature>
<feature type="transmembrane region" description="Helical" evidence="6">
    <location>
        <begin position="313"/>
        <end position="332"/>
    </location>
</feature>
<proteinExistence type="predicted"/>
<dbReference type="InterPro" id="IPR001851">
    <property type="entry name" value="ABC_transp_permease"/>
</dbReference>
<evidence type="ECO:0000313" key="7">
    <source>
        <dbReference type="EMBL" id="MBB4571528.1"/>
    </source>
</evidence>
<name>A0A7W7A0G4_9HYPH</name>
<evidence type="ECO:0000256" key="1">
    <source>
        <dbReference type="ARBA" id="ARBA00004651"/>
    </source>
</evidence>
<dbReference type="Proteomes" id="UP000543836">
    <property type="component" value="Unassembled WGS sequence"/>
</dbReference>
<comment type="caution">
    <text evidence="7">The sequence shown here is derived from an EMBL/GenBank/DDBJ whole genome shotgun (WGS) entry which is preliminary data.</text>
</comment>
<dbReference type="RefSeq" id="WP_081670465.1">
    <property type="nucleotide sequence ID" value="NZ_JACIIG010000027.1"/>
</dbReference>
<comment type="subcellular location">
    <subcellularLocation>
        <location evidence="1">Cell membrane</location>
        <topology evidence="1">Multi-pass membrane protein</topology>
    </subcellularLocation>
</comment>
<feature type="transmembrane region" description="Helical" evidence="6">
    <location>
        <begin position="31"/>
        <end position="48"/>
    </location>
</feature>